<feature type="non-terminal residue" evidence="2">
    <location>
        <position position="1"/>
    </location>
</feature>
<gene>
    <name evidence="2" type="ORF">PHYSODRAFT_373816</name>
</gene>
<dbReference type="AlphaFoldDB" id="G4ZBU3"/>
<evidence type="ECO:0000313" key="3">
    <source>
        <dbReference type="Proteomes" id="UP000002640"/>
    </source>
</evidence>
<dbReference type="Pfam" id="PF05699">
    <property type="entry name" value="Dimer_Tnp_hAT"/>
    <property type="match status" value="1"/>
</dbReference>
<accession>G4ZBU3</accession>
<organism evidence="2 3">
    <name type="scientific">Phytophthora sojae (strain P6497)</name>
    <name type="common">Soybean stem and root rot agent</name>
    <name type="synonym">Phytophthora megasperma f. sp. glycines</name>
    <dbReference type="NCBI Taxonomy" id="1094619"/>
    <lineage>
        <taxon>Eukaryota</taxon>
        <taxon>Sar</taxon>
        <taxon>Stramenopiles</taxon>
        <taxon>Oomycota</taxon>
        <taxon>Peronosporomycetes</taxon>
        <taxon>Peronosporales</taxon>
        <taxon>Peronosporaceae</taxon>
        <taxon>Phytophthora</taxon>
    </lineage>
</organism>
<reference evidence="2 3" key="1">
    <citation type="journal article" date="2006" name="Science">
        <title>Phytophthora genome sequences uncover evolutionary origins and mechanisms of pathogenesis.</title>
        <authorList>
            <person name="Tyler B.M."/>
            <person name="Tripathy S."/>
            <person name="Zhang X."/>
            <person name="Dehal P."/>
            <person name="Jiang R.H."/>
            <person name="Aerts A."/>
            <person name="Arredondo F.D."/>
            <person name="Baxter L."/>
            <person name="Bensasson D."/>
            <person name="Beynon J.L."/>
            <person name="Chapman J."/>
            <person name="Damasceno C.M."/>
            <person name="Dorrance A.E."/>
            <person name="Dou D."/>
            <person name="Dickerman A.W."/>
            <person name="Dubchak I.L."/>
            <person name="Garbelotto M."/>
            <person name="Gijzen M."/>
            <person name="Gordon S.G."/>
            <person name="Govers F."/>
            <person name="Grunwald N.J."/>
            <person name="Huang W."/>
            <person name="Ivors K.L."/>
            <person name="Jones R.W."/>
            <person name="Kamoun S."/>
            <person name="Krampis K."/>
            <person name="Lamour K.H."/>
            <person name="Lee M.K."/>
            <person name="McDonald W.H."/>
            <person name="Medina M."/>
            <person name="Meijer H.J."/>
            <person name="Nordberg E.K."/>
            <person name="Maclean D.J."/>
            <person name="Ospina-Giraldo M.D."/>
            <person name="Morris P.F."/>
            <person name="Phuntumart V."/>
            <person name="Putnam N.H."/>
            <person name="Rash S."/>
            <person name="Rose J.K."/>
            <person name="Sakihama Y."/>
            <person name="Salamov A.A."/>
            <person name="Savidor A."/>
            <person name="Scheuring C.F."/>
            <person name="Smith B.M."/>
            <person name="Sobral B.W."/>
            <person name="Terry A."/>
            <person name="Torto-Alalibo T.A."/>
            <person name="Win J."/>
            <person name="Xu Z."/>
            <person name="Zhang H."/>
            <person name="Grigoriev I.V."/>
            <person name="Rokhsar D.S."/>
            <person name="Boore J.L."/>
        </authorList>
    </citation>
    <scope>NUCLEOTIDE SEQUENCE [LARGE SCALE GENOMIC DNA]</scope>
    <source>
        <strain evidence="2 3">P6497</strain>
    </source>
</reference>
<dbReference type="KEGG" id="psoj:PHYSODRAFT_373816"/>
<dbReference type="InParanoid" id="G4ZBU3"/>
<name>G4ZBU3_PHYSP</name>
<dbReference type="SMR" id="G4ZBU3"/>
<dbReference type="SUPFAM" id="SSF53098">
    <property type="entry name" value="Ribonuclease H-like"/>
    <property type="match status" value="1"/>
</dbReference>
<protein>
    <recommendedName>
        <fullName evidence="1">HAT C-terminal dimerisation domain-containing protein</fullName>
    </recommendedName>
</protein>
<keyword evidence="3" id="KW-1185">Reference proteome</keyword>
<feature type="non-terminal residue" evidence="2">
    <location>
        <position position="75"/>
    </location>
</feature>
<dbReference type="InterPro" id="IPR008906">
    <property type="entry name" value="HATC_C_dom"/>
</dbReference>
<dbReference type="GO" id="GO:0046983">
    <property type="term" value="F:protein dimerization activity"/>
    <property type="evidence" value="ECO:0007669"/>
    <property type="project" value="InterPro"/>
</dbReference>
<dbReference type="GeneID" id="20650433"/>
<evidence type="ECO:0000313" key="2">
    <source>
        <dbReference type="EMBL" id="EGZ21297.1"/>
    </source>
</evidence>
<evidence type="ECO:0000259" key="1">
    <source>
        <dbReference type="Pfam" id="PF05699"/>
    </source>
</evidence>
<dbReference type="EMBL" id="JH159153">
    <property type="protein sequence ID" value="EGZ21297.1"/>
    <property type="molecule type" value="Genomic_DNA"/>
</dbReference>
<feature type="domain" description="HAT C-terminal dimerisation" evidence="1">
    <location>
        <begin position="2"/>
        <end position="54"/>
    </location>
</feature>
<sequence length="75" mass="8593">LNEFPLLQAVAMQLFRCATSSSASERNFSTQGYIHSKLRNHLSPERVEKLVHIFFNAKNINADELSTYSHLEDLL</sequence>
<dbReference type="RefSeq" id="XP_009524014.1">
    <property type="nucleotide sequence ID" value="XM_009525719.1"/>
</dbReference>
<dbReference type="InterPro" id="IPR012337">
    <property type="entry name" value="RNaseH-like_sf"/>
</dbReference>
<dbReference type="Proteomes" id="UP000002640">
    <property type="component" value="Unassembled WGS sequence"/>
</dbReference>
<proteinExistence type="predicted"/>